<evidence type="ECO:0000313" key="1">
    <source>
        <dbReference type="EMBL" id="KAI5326620.1"/>
    </source>
</evidence>
<gene>
    <name evidence="1" type="ORF">L3X38_035694</name>
</gene>
<sequence>MSQKGYHYWTIIKEWPNAYSISNPGHAAESRVKRQLSKQRSDGASYTPWQLAQDVMWIDRGTDSGSSISLRISETRS</sequence>
<organism evidence="1 2">
    <name type="scientific">Prunus dulcis</name>
    <name type="common">Almond</name>
    <name type="synonym">Amygdalus dulcis</name>
    <dbReference type="NCBI Taxonomy" id="3755"/>
    <lineage>
        <taxon>Eukaryota</taxon>
        <taxon>Viridiplantae</taxon>
        <taxon>Streptophyta</taxon>
        <taxon>Embryophyta</taxon>
        <taxon>Tracheophyta</taxon>
        <taxon>Spermatophyta</taxon>
        <taxon>Magnoliopsida</taxon>
        <taxon>eudicotyledons</taxon>
        <taxon>Gunneridae</taxon>
        <taxon>Pentapetalae</taxon>
        <taxon>rosids</taxon>
        <taxon>fabids</taxon>
        <taxon>Rosales</taxon>
        <taxon>Rosaceae</taxon>
        <taxon>Amygdaloideae</taxon>
        <taxon>Amygdaleae</taxon>
        <taxon>Prunus</taxon>
    </lineage>
</organism>
<keyword evidence="2" id="KW-1185">Reference proteome</keyword>
<dbReference type="Proteomes" id="UP001054821">
    <property type="component" value="Chromosome 6"/>
</dbReference>
<dbReference type="AlphaFoldDB" id="A0AAD4YZ25"/>
<protein>
    <submittedName>
        <fullName evidence="1">Uncharacterized protein</fullName>
    </submittedName>
</protein>
<proteinExistence type="predicted"/>
<accession>A0AAD4YZ25</accession>
<comment type="caution">
    <text evidence="1">The sequence shown here is derived from an EMBL/GenBank/DDBJ whole genome shotgun (WGS) entry which is preliminary data.</text>
</comment>
<reference evidence="1 2" key="1">
    <citation type="journal article" date="2022" name="G3 (Bethesda)">
        <title>Whole-genome sequence and methylome profiling of the almond [Prunus dulcis (Mill.) D.A. Webb] cultivar 'Nonpareil'.</title>
        <authorList>
            <person name="D'Amico-Willman K.M."/>
            <person name="Ouma W.Z."/>
            <person name="Meulia T."/>
            <person name="Sideli G.M."/>
            <person name="Gradziel T.M."/>
            <person name="Fresnedo-Ramirez J."/>
        </authorList>
    </citation>
    <scope>NUCLEOTIDE SEQUENCE [LARGE SCALE GENOMIC DNA]</scope>
    <source>
        <strain evidence="1">Clone GOH B32 T37-40</strain>
    </source>
</reference>
<name>A0AAD4YZ25_PRUDU</name>
<evidence type="ECO:0000313" key="2">
    <source>
        <dbReference type="Proteomes" id="UP001054821"/>
    </source>
</evidence>
<dbReference type="EMBL" id="JAJFAZ020000006">
    <property type="protein sequence ID" value="KAI5326620.1"/>
    <property type="molecule type" value="Genomic_DNA"/>
</dbReference>